<feature type="domain" description="Signal transduction histidine kinase internal region" evidence="13">
    <location>
        <begin position="391"/>
        <end position="470"/>
    </location>
</feature>
<dbReference type="GO" id="GO:0000155">
    <property type="term" value="F:phosphorelay sensor kinase activity"/>
    <property type="evidence" value="ECO:0007669"/>
    <property type="project" value="InterPro"/>
</dbReference>
<keyword evidence="8" id="KW-0067">ATP-binding</keyword>
<dbReference type="Gene3D" id="3.30.565.10">
    <property type="entry name" value="Histidine kinase-like ATPase, C-terminal domain"/>
    <property type="match status" value="1"/>
</dbReference>
<dbReference type="InterPro" id="IPR036890">
    <property type="entry name" value="HATPase_C_sf"/>
</dbReference>
<feature type="transmembrane region" description="Helical" evidence="12">
    <location>
        <begin position="303"/>
        <end position="322"/>
    </location>
</feature>
<evidence type="ECO:0000256" key="10">
    <source>
        <dbReference type="ARBA" id="ARBA00023012"/>
    </source>
</evidence>
<dbReference type="GO" id="GO:0005886">
    <property type="term" value="C:plasma membrane"/>
    <property type="evidence" value="ECO:0007669"/>
    <property type="project" value="UniProtKB-SubCell"/>
</dbReference>
<name>A0A4U8Q551_9FIRM</name>
<dbReference type="Gene3D" id="6.10.340.10">
    <property type="match status" value="1"/>
</dbReference>
<evidence type="ECO:0000256" key="5">
    <source>
        <dbReference type="ARBA" id="ARBA00022692"/>
    </source>
</evidence>
<keyword evidence="3" id="KW-0597">Phosphoprotein</keyword>
<evidence type="ECO:0000256" key="2">
    <source>
        <dbReference type="ARBA" id="ARBA00022475"/>
    </source>
</evidence>
<protein>
    <submittedName>
        <fullName evidence="14">Sensor histidine kinase YpdA</fullName>
        <ecNumber evidence="14">2.7.13.3</ecNumber>
    </submittedName>
</protein>
<dbReference type="SUPFAM" id="SSF55874">
    <property type="entry name" value="ATPase domain of HSP90 chaperone/DNA topoisomerase II/histidine kinase"/>
    <property type="match status" value="1"/>
</dbReference>
<organism evidence="14 15">
    <name type="scientific">Robinsoniella peoriensis</name>
    <dbReference type="NCBI Taxonomy" id="180332"/>
    <lineage>
        <taxon>Bacteria</taxon>
        <taxon>Bacillati</taxon>
        <taxon>Bacillota</taxon>
        <taxon>Clostridia</taxon>
        <taxon>Lachnospirales</taxon>
        <taxon>Lachnospiraceae</taxon>
        <taxon>Robinsoniella</taxon>
    </lineage>
</organism>
<dbReference type="EMBL" id="QGQD01000069">
    <property type="protein sequence ID" value="TLC99558.1"/>
    <property type="molecule type" value="Genomic_DNA"/>
</dbReference>
<proteinExistence type="predicted"/>
<evidence type="ECO:0000313" key="15">
    <source>
        <dbReference type="Proteomes" id="UP000306509"/>
    </source>
</evidence>
<dbReference type="PANTHER" id="PTHR34220:SF11">
    <property type="entry name" value="SENSOR PROTEIN KINASE HPTS"/>
    <property type="match status" value="1"/>
</dbReference>
<feature type="transmembrane region" description="Helical" evidence="12">
    <location>
        <begin position="12"/>
        <end position="32"/>
    </location>
</feature>
<dbReference type="AlphaFoldDB" id="A0A4U8Q551"/>
<keyword evidence="7 14" id="KW-0418">Kinase</keyword>
<keyword evidence="9 12" id="KW-1133">Transmembrane helix</keyword>
<evidence type="ECO:0000256" key="3">
    <source>
        <dbReference type="ARBA" id="ARBA00022553"/>
    </source>
</evidence>
<keyword evidence="10" id="KW-0902">Two-component regulatory system</keyword>
<keyword evidence="11 12" id="KW-0472">Membrane</keyword>
<evidence type="ECO:0000256" key="8">
    <source>
        <dbReference type="ARBA" id="ARBA00022840"/>
    </source>
</evidence>
<evidence type="ECO:0000313" key="14">
    <source>
        <dbReference type="EMBL" id="TLC99558.1"/>
    </source>
</evidence>
<evidence type="ECO:0000256" key="9">
    <source>
        <dbReference type="ARBA" id="ARBA00022989"/>
    </source>
</evidence>
<keyword evidence="15" id="KW-1185">Reference proteome</keyword>
<keyword evidence="6" id="KW-0547">Nucleotide-binding</keyword>
<evidence type="ECO:0000256" key="4">
    <source>
        <dbReference type="ARBA" id="ARBA00022679"/>
    </source>
</evidence>
<gene>
    <name evidence="14" type="primary">ypdA_28</name>
    <name evidence="14" type="ORF">DSM106044_03761</name>
</gene>
<sequence length="607" mass="69543">MKKSIQSNLFLSYSKLIVILILILVTFFYAYISNSLKENASNALVDKCDNLTTQIDTQLERLNNYSKRIAVSKPIKSLLKQDMYSFTRESAQKKLDFSDMVFSALDYRIDNISINIFDFDGHYINMSKSSTFKTIPPEKVKNLTWISDVMDAKGNKILLEPHPDDWGFENEPVISLCRSFSEKNTLPHNTILELQQPFSVIQKIIDKTLSNKTESYNLYILDENGHIVYAYENTGHNNHNGSISEYWKSITVRESANGLLQGNTAEAGNTYCAYRTSAQFGWTFLVETSRDVLLKPINQFRNIIFLTLVAILLTTLLISYQISRSLVIPLRKLQEITTRLDLKTISKDTVPDYSSQYDELNQLYHSFQSMNKKLEDSLDEVVSLRSHEIQAKMLALQSQMNPHFLYNTLSTISILAEEDCTKEIIDVCDDLSSILRYISSSSMQKVILIQEIDQSIAYMNLMKIKFEDRLIFHIDIDDSMYHIRIPKLIIQPLLENCIKYAIHVIPPWVIHIEGTTKENTWYIKVTDNGSGFNPEKLEALENTLASIIPEKSLPELEIDGMGLINLYIRLKLAYRENAVFKIRNLPGSGTEVTIGGIISEDKNYGDK</sequence>
<dbReference type="RefSeq" id="WP_161597392.1">
    <property type="nucleotide sequence ID" value="NZ_QGQD01000069.1"/>
</dbReference>
<evidence type="ECO:0000256" key="6">
    <source>
        <dbReference type="ARBA" id="ARBA00022741"/>
    </source>
</evidence>
<reference evidence="14 15" key="1">
    <citation type="journal article" date="2019" name="Anaerobe">
        <title>Detection of Robinsoniella peoriensis in multiple bone samples of a trauma patient.</title>
        <authorList>
            <person name="Schrottner P."/>
            <person name="Hartwich K."/>
            <person name="Bunk B."/>
            <person name="Schober I."/>
            <person name="Helbig S."/>
            <person name="Rudolph W.W."/>
            <person name="Gunzer F."/>
        </authorList>
    </citation>
    <scope>NUCLEOTIDE SEQUENCE [LARGE SCALE GENOMIC DNA]</scope>
    <source>
        <strain evidence="14 15">DSM 106044</strain>
    </source>
</reference>
<keyword evidence="2" id="KW-1003">Cell membrane</keyword>
<comment type="subcellular location">
    <subcellularLocation>
        <location evidence="1">Cell membrane</location>
        <topology evidence="1">Multi-pass membrane protein</topology>
    </subcellularLocation>
</comment>
<dbReference type="STRING" id="180332.GCA_000797495_01567"/>
<dbReference type="Pfam" id="PF06580">
    <property type="entry name" value="His_kinase"/>
    <property type="match status" value="1"/>
</dbReference>
<keyword evidence="4 14" id="KW-0808">Transferase</keyword>
<comment type="caution">
    <text evidence="14">The sequence shown here is derived from an EMBL/GenBank/DDBJ whole genome shotgun (WGS) entry which is preliminary data.</text>
</comment>
<dbReference type="Proteomes" id="UP000306509">
    <property type="component" value="Unassembled WGS sequence"/>
</dbReference>
<dbReference type="EC" id="2.7.13.3" evidence="14"/>
<dbReference type="InterPro" id="IPR010559">
    <property type="entry name" value="Sig_transdc_His_kin_internal"/>
</dbReference>
<keyword evidence="5 12" id="KW-0812">Transmembrane</keyword>
<evidence type="ECO:0000256" key="7">
    <source>
        <dbReference type="ARBA" id="ARBA00022777"/>
    </source>
</evidence>
<dbReference type="GO" id="GO:0005524">
    <property type="term" value="F:ATP binding"/>
    <property type="evidence" value="ECO:0007669"/>
    <property type="project" value="UniProtKB-KW"/>
</dbReference>
<evidence type="ECO:0000256" key="11">
    <source>
        <dbReference type="ARBA" id="ARBA00023136"/>
    </source>
</evidence>
<dbReference type="InterPro" id="IPR050640">
    <property type="entry name" value="Bact_2-comp_sensor_kinase"/>
</dbReference>
<evidence type="ECO:0000259" key="13">
    <source>
        <dbReference type="Pfam" id="PF06580"/>
    </source>
</evidence>
<evidence type="ECO:0000256" key="1">
    <source>
        <dbReference type="ARBA" id="ARBA00004651"/>
    </source>
</evidence>
<accession>A0A4U8Q551</accession>
<evidence type="ECO:0000256" key="12">
    <source>
        <dbReference type="SAM" id="Phobius"/>
    </source>
</evidence>
<dbReference type="PANTHER" id="PTHR34220">
    <property type="entry name" value="SENSOR HISTIDINE KINASE YPDA"/>
    <property type="match status" value="1"/>
</dbReference>